<protein>
    <submittedName>
        <fullName evidence="4">Glycosyltransferase family 2 protein</fullName>
    </submittedName>
</protein>
<dbReference type="Proteomes" id="UP000253303">
    <property type="component" value="Unassembled WGS sequence"/>
</dbReference>
<name>A0A366LSJ4_9ACTN</name>
<dbReference type="PANTHER" id="PTHR43685">
    <property type="entry name" value="GLYCOSYLTRANSFERASE"/>
    <property type="match status" value="1"/>
</dbReference>
<evidence type="ECO:0000313" key="4">
    <source>
        <dbReference type="EMBL" id="RBQ16513.1"/>
    </source>
</evidence>
<keyword evidence="1 4" id="KW-0808">Transferase</keyword>
<dbReference type="InterPro" id="IPR050834">
    <property type="entry name" value="Glycosyltransf_2"/>
</dbReference>
<proteinExistence type="predicted"/>
<evidence type="ECO:0000313" key="5">
    <source>
        <dbReference type="Proteomes" id="UP000253303"/>
    </source>
</evidence>
<dbReference type="CDD" id="cd00761">
    <property type="entry name" value="Glyco_tranf_GTA_type"/>
    <property type="match status" value="1"/>
</dbReference>
<dbReference type="EMBL" id="QMEY01000016">
    <property type="protein sequence ID" value="RBQ16513.1"/>
    <property type="molecule type" value="Genomic_DNA"/>
</dbReference>
<feature type="domain" description="Galactosyltransferase C-terminal" evidence="3">
    <location>
        <begin position="228"/>
        <end position="272"/>
    </location>
</feature>
<evidence type="ECO:0000259" key="2">
    <source>
        <dbReference type="Pfam" id="PF00535"/>
    </source>
</evidence>
<keyword evidence="5" id="KW-1185">Reference proteome</keyword>
<dbReference type="InterPro" id="IPR027791">
    <property type="entry name" value="Galactosyl_T_C"/>
</dbReference>
<dbReference type="GO" id="GO:0016740">
    <property type="term" value="F:transferase activity"/>
    <property type="evidence" value="ECO:0007669"/>
    <property type="project" value="UniProtKB-KW"/>
</dbReference>
<gene>
    <name evidence="4" type="ORF">DP939_29790</name>
</gene>
<dbReference type="InterPro" id="IPR001173">
    <property type="entry name" value="Glyco_trans_2-like"/>
</dbReference>
<sequence>MGVAVTESLRALLLRQDNDYRPITSRFEAENRHGWHEAGVTPTRPCASVVIPAYNVAYCLPAVLDALSVQTHTPEIIVVDDGSTDGTADIARRHTCVDQVICLPEHRGAATARNVGAVAASQNTVVFMDADMVIPPHVIADLAARADDAAVLLGFRHNVAHGTPLPDAPDIYEDHRVRWRPPVGTPLLYSGIVLDEPIDGWPLEHTRDLIDLGYGRTYYDWDLPRMVVTALLAVPRHAFFEVGGFDPEFGRLGWGMEDTHLGAKLIAAGLVVIPVRQAAGFHLDPPDAAALWQSKLASWPATLRHYRSLLEAPPPQRSALFTAETLRLLSRCEVNR</sequence>
<dbReference type="InterPro" id="IPR029044">
    <property type="entry name" value="Nucleotide-diphossugar_trans"/>
</dbReference>
<comment type="caution">
    <text evidence="4">The sequence shown here is derived from an EMBL/GenBank/DDBJ whole genome shotgun (WGS) entry which is preliminary data.</text>
</comment>
<dbReference type="Pfam" id="PF00535">
    <property type="entry name" value="Glycos_transf_2"/>
    <property type="match status" value="1"/>
</dbReference>
<evidence type="ECO:0000256" key="1">
    <source>
        <dbReference type="ARBA" id="ARBA00022679"/>
    </source>
</evidence>
<dbReference type="SUPFAM" id="SSF53448">
    <property type="entry name" value="Nucleotide-diphospho-sugar transferases"/>
    <property type="match status" value="1"/>
</dbReference>
<dbReference type="OrthoDB" id="3655479at2"/>
<reference evidence="4 5" key="1">
    <citation type="submission" date="2018-06" db="EMBL/GenBank/DDBJ databases">
        <title>Sphaerisporangium craniellae sp. nov., isolated from a marine sponge in the South China Sea.</title>
        <authorList>
            <person name="Li L."/>
        </authorList>
    </citation>
    <scope>NUCLEOTIDE SEQUENCE [LARGE SCALE GENOMIC DNA]</scope>
    <source>
        <strain evidence="4 5">LHW63015</strain>
    </source>
</reference>
<dbReference type="PANTHER" id="PTHR43685:SF3">
    <property type="entry name" value="SLR2126 PROTEIN"/>
    <property type="match status" value="1"/>
</dbReference>
<dbReference type="AlphaFoldDB" id="A0A366LSJ4"/>
<accession>A0A366LSJ4</accession>
<evidence type="ECO:0000259" key="3">
    <source>
        <dbReference type="Pfam" id="PF02709"/>
    </source>
</evidence>
<feature type="domain" description="Glycosyltransferase 2-like" evidence="2">
    <location>
        <begin position="48"/>
        <end position="156"/>
    </location>
</feature>
<dbReference type="Gene3D" id="3.90.550.10">
    <property type="entry name" value="Spore Coat Polysaccharide Biosynthesis Protein SpsA, Chain A"/>
    <property type="match status" value="1"/>
</dbReference>
<organism evidence="4 5">
    <name type="scientific">Spongiactinospora rosea</name>
    <dbReference type="NCBI Taxonomy" id="2248750"/>
    <lineage>
        <taxon>Bacteria</taxon>
        <taxon>Bacillati</taxon>
        <taxon>Actinomycetota</taxon>
        <taxon>Actinomycetes</taxon>
        <taxon>Streptosporangiales</taxon>
        <taxon>Streptosporangiaceae</taxon>
        <taxon>Spongiactinospora</taxon>
    </lineage>
</organism>
<dbReference type="Pfam" id="PF02709">
    <property type="entry name" value="Glyco_transf_7C"/>
    <property type="match status" value="1"/>
</dbReference>